<feature type="active site" description="Charge relay system" evidence="8">
    <location>
        <position position="295"/>
    </location>
</feature>
<dbReference type="InterPro" id="IPR050819">
    <property type="entry name" value="Tripeptidyl-peptidase_I"/>
</dbReference>
<evidence type="ECO:0000256" key="8">
    <source>
        <dbReference type="PROSITE-ProRule" id="PRU01032"/>
    </source>
</evidence>
<evidence type="ECO:0000256" key="7">
    <source>
        <dbReference type="ARBA" id="ARBA00023145"/>
    </source>
</evidence>
<feature type="active site" description="Charge relay system" evidence="8">
    <location>
        <position position="299"/>
    </location>
</feature>
<comment type="cofactor">
    <cofactor evidence="8">
        <name>Ca(2+)</name>
        <dbReference type="ChEBI" id="CHEBI:29108"/>
    </cofactor>
    <text evidence="8">Binds 1 Ca(2+) ion per subunit.</text>
</comment>
<evidence type="ECO:0000256" key="1">
    <source>
        <dbReference type="ARBA" id="ARBA00004239"/>
    </source>
</evidence>
<dbReference type="Gene3D" id="3.40.50.200">
    <property type="entry name" value="Peptidase S8/S53 domain"/>
    <property type="match status" value="1"/>
</dbReference>
<dbReference type="InterPro" id="IPR030400">
    <property type="entry name" value="Sedolisin_dom"/>
</dbReference>
<evidence type="ECO:0000256" key="10">
    <source>
        <dbReference type="SAM" id="SignalP"/>
    </source>
</evidence>
<feature type="binding site" evidence="8">
    <location>
        <position position="623"/>
    </location>
    <ligand>
        <name>Ca(2+)</name>
        <dbReference type="ChEBI" id="CHEBI:29108"/>
    </ligand>
</feature>
<feature type="binding site" evidence="8">
    <location>
        <position position="622"/>
    </location>
    <ligand>
        <name>Ca(2+)</name>
        <dbReference type="ChEBI" id="CHEBI:29108"/>
    </ligand>
</feature>
<evidence type="ECO:0000256" key="2">
    <source>
        <dbReference type="ARBA" id="ARBA00022670"/>
    </source>
</evidence>
<feature type="region of interest" description="Disordered" evidence="9">
    <location>
        <begin position="169"/>
        <end position="192"/>
    </location>
</feature>
<comment type="caution">
    <text evidence="12">The sequence shown here is derived from an EMBL/GenBank/DDBJ whole genome shotgun (WGS) entry which is preliminary data.</text>
</comment>
<comment type="subcellular location">
    <subcellularLocation>
        <location evidence="1">Secreted</location>
        <location evidence="1">Extracellular space</location>
    </subcellularLocation>
</comment>
<feature type="binding site" evidence="8">
    <location>
        <position position="643"/>
    </location>
    <ligand>
        <name>Ca(2+)</name>
        <dbReference type="ChEBI" id="CHEBI:29108"/>
    </ligand>
</feature>
<keyword evidence="4 8" id="KW-0378">Hydrolase</keyword>
<feature type="signal peptide" evidence="10">
    <location>
        <begin position="1"/>
        <end position="20"/>
    </location>
</feature>
<dbReference type="Pfam" id="PF09286">
    <property type="entry name" value="Pro-kuma_activ"/>
    <property type="match status" value="1"/>
</dbReference>
<dbReference type="EMBL" id="JAVFHQ010000057">
    <property type="protein sequence ID" value="KAK4541079.1"/>
    <property type="molecule type" value="Genomic_DNA"/>
</dbReference>
<keyword evidence="13" id="KW-1185">Reference proteome</keyword>
<evidence type="ECO:0000313" key="13">
    <source>
        <dbReference type="Proteomes" id="UP001324427"/>
    </source>
</evidence>
<dbReference type="GO" id="GO:0005576">
    <property type="term" value="C:extracellular region"/>
    <property type="evidence" value="ECO:0007669"/>
    <property type="project" value="UniProtKB-SubCell"/>
</dbReference>
<evidence type="ECO:0000256" key="9">
    <source>
        <dbReference type="SAM" id="MobiDB-lite"/>
    </source>
</evidence>
<dbReference type="PROSITE" id="PS51695">
    <property type="entry name" value="SEDOLISIN"/>
    <property type="match status" value="1"/>
</dbReference>
<reference evidence="12 13" key="1">
    <citation type="submission" date="2021-11" db="EMBL/GenBank/DDBJ databases">
        <title>Black yeast isolated from Biological Soil Crust.</title>
        <authorList>
            <person name="Kurbessoian T."/>
        </authorList>
    </citation>
    <scope>NUCLEOTIDE SEQUENCE [LARGE SCALE GENOMIC DNA]</scope>
    <source>
        <strain evidence="12 13">CCFEE 5522</strain>
    </source>
</reference>
<feature type="domain" description="Peptidase S53" evidence="11">
    <location>
        <begin position="218"/>
        <end position="663"/>
    </location>
</feature>
<accession>A0AAV9J7T3</accession>
<feature type="active site" description="Charge relay system" evidence="8">
    <location>
        <position position="581"/>
    </location>
</feature>
<sequence>MLHSVLLALGALAATTPTAAVGWPAEAISGHIVHESRVSHASVASRWRQNGRVEADAVIPVRIGLKQSNLEAGSDQLLAISHPNSEDYGKHLTPDEVDGLFAPSDDTVNAVRDWLISAGVDNRTIAHSDSKGWLAADMMAEHAERLFRHELHEHIDYVTPGVKFSAPLKKRSLKRGETSNPKKAPGNRPNWKPIDHQHWHMPALAYNLTADLQACGVNITPPCLRALYGIPIATINDSVNSIGLYEQGDYYSGADIDSFFASFQSRVPQGTRPILKGIDGGIAPVAASSSLNGGESDIDIDITISLVYPQSVTLYQVDDQIYSPAEVALDNTFNTFLDALDGSYCSYTAYNITGDTSGIDPTYPDNATDGYKGQLQCGVYKPTRVISASYGESEGDLPKAYVERQCNEFMKLGLQGHSIFMSSSDFGVGNFANDPEPNGCLSGNGQNQTIFNPDYPVGCPWVTSVGATQLYANQTVLDAESAMAVDLWSTGDSPVYHYFSSAGGFSNKFEAPAYQKAALSEYFGKHDPGYPTYVANANLTNIGIDGGLYNRAGRGYPDVSANGAYMLAYTGQSLGHWFGTSLASPIWASVITLVNQQRTIAGKGPVGFINPTLYENPWALKDIVNGSNPNCGSAGFHAVSGWDPVTGLGTPNYPKLLDLFLSLP</sequence>
<proteinExistence type="predicted"/>
<dbReference type="GO" id="GO:0046872">
    <property type="term" value="F:metal ion binding"/>
    <property type="evidence" value="ECO:0007669"/>
    <property type="project" value="UniProtKB-UniRule"/>
</dbReference>
<dbReference type="SUPFAM" id="SSF52743">
    <property type="entry name" value="Subtilisin-like"/>
    <property type="match status" value="1"/>
</dbReference>
<evidence type="ECO:0000256" key="3">
    <source>
        <dbReference type="ARBA" id="ARBA00022723"/>
    </source>
</evidence>
<dbReference type="GO" id="GO:0008240">
    <property type="term" value="F:tripeptidyl-peptidase activity"/>
    <property type="evidence" value="ECO:0007669"/>
    <property type="project" value="TreeGrafter"/>
</dbReference>
<dbReference type="SUPFAM" id="SSF54897">
    <property type="entry name" value="Protease propeptides/inhibitors"/>
    <property type="match status" value="1"/>
</dbReference>
<dbReference type="PANTHER" id="PTHR14218:SF19">
    <property type="entry name" value="SERINE PROTEASE AORO, PUTATIVE (AFU_ORTHOLOGUE AFUA_6G10250)-RELATED"/>
    <property type="match status" value="1"/>
</dbReference>
<evidence type="ECO:0000256" key="6">
    <source>
        <dbReference type="ARBA" id="ARBA00022837"/>
    </source>
</evidence>
<dbReference type="SMART" id="SM00944">
    <property type="entry name" value="Pro-kuma_activ"/>
    <property type="match status" value="1"/>
</dbReference>
<dbReference type="CDD" id="cd11377">
    <property type="entry name" value="Pro-peptidase_S53"/>
    <property type="match status" value="1"/>
</dbReference>
<organism evidence="12 13">
    <name type="scientific">Oleoguttula mirabilis</name>
    <dbReference type="NCBI Taxonomy" id="1507867"/>
    <lineage>
        <taxon>Eukaryota</taxon>
        <taxon>Fungi</taxon>
        <taxon>Dikarya</taxon>
        <taxon>Ascomycota</taxon>
        <taxon>Pezizomycotina</taxon>
        <taxon>Dothideomycetes</taxon>
        <taxon>Dothideomycetidae</taxon>
        <taxon>Mycosphaerellales</taxon>
        <taxon>Teratosphaeriaceae</taxon>
        <taxon>Oleoguttula</taxon>
    </lineage>
</organism>
<feature type="binding site" evidence="8">
    <location>
        <position position="641"/>
    </location>
    <ligand>
        <name>Ca(2+)</name>
        <dbReference type="ChEBI" id="CHEBI:29108"/>
    </ligand>
</feature>
<evidence type="ECO:0000259" key="11">
    <source>
        <dbReference type="PROSITE" id="PS51695"/>
    </source>
</evidence>
<protein>
    <recommendedName>
        <fullName evidence="11">Peptidase S53 domain-containing protein</fullName>
    </recommendedName>
</protein>
<evidence type="ECO:0000313" key="12">
    <source>
        <dbReference type="EMBL" id="KAK4541079.1"/>
    </source>
</evidence>
<feature type="chain" id="PRO_5043552673" description="Peptidase S53 domain-containing protein" evidence="10">
    <location>
        <begin position="21"/>
        <end position="664"/>
    </location>
</feature>
<keyword evidence="2 8" id="KW-0645">Protease</keyword>
<keyword evidence="5 8" id="KW-0720">Serine protease</keyword>
<keyword evidence="10" id="KW-0732">Signal</keyword>
<dbReference type="InterPro" id="IPR015366">
    <property type="entry name" value="S53_propep"/>
</dbReference>
<keyword evidence="7" id="KW-0865">Zymogen</keyword>
<name>A0AAV9J7T3_9PEZI</name>
<evidence type="ECO:0000256" key="5">
    <source>
        <dbReference type="ARBA" id="ARBA00022825"/>
    </source>
</evidence>
<keyword evidence="3 8" id="KW-0479">Metal-binding</keyword>
<dbReference type="GO" id="GO:0004252">
    <property type="term" value="F:serine-type endopeptidase activity"/>
    <property type="evidence" value="ECO:0007669"/>
    <property type="project" value="UniProtKB-UniRule"/>
</dbReference>
<dbReference type="GO" id="GO:0006508">
    <property type="term" value="P:proteolysis"/>
    <property type="evidence" value="ECO:0007669"/>
    <property type="project" value="UniProtKB-KW"/>
</dbReference>
<dbReference type="CDD" id="cd04056">
    <property type="entry name" value="Peptidases_S53"/>
    <property type="match status" value="1"/>
</dbReference>
<dbReference type="PANTHER" id="PTHR14218">
    <property type="entry name" value="PROTEASE S8 TRIPEPTIDYL PEPTIDASE I CLN2"/>
    <property type="match status" value="1"/>
</dbReference>
<evidence type="ECO:0000256" key="4">
    <source>
        <dbReference type="ARBA" id="ARBA00022801"/>
    </source>
</evidence>
<dbReference type="Proteomes" id="UP001324427">
    <property type="component" value="Unassembled WGS sequence"/>
</dbReference>
<dbReference type="AlphaFoldDB" id="A0AAV9J7T3"/>
<keyword evidence="6 8" id="KW-0106">Calcium</keyword>
<gene>
    <name evidence="12" type="ORF">LTR36_008304</name>
</gene>
<dbReference type="InterPro" id="IPR036852">
    <property type="entry name" value="Peptidase_S8/S53_dom_sf"/>
</dbReference>